<evidence type="ECO:0000256" key="1">
    <source>
        <dbReference type="SAM" id="Phobius"/>
    </source>
</evidence>
<feature type="transmembrane region" description="Helical" evidence="1">
    <location>
        <begin position="6"/>
        <end position="23"/>
    </location>
</feature>
<reference evidence="2 3" key="1">
    <citation type="submission" date="2020-06" db="EMBL/GenBank/DDBJ databases">
        <title>Genomic analysis of Salicibibacter sp. NKC21-4.</title>
        <authorList>
            <person name="Oh Y.J."/>
        </authorList>
    </citation>
    <scope>NUCLEOTIDE SEQUENCE [LARGE SCALE GENOMIC DNA]</scope>
    <source>
        <strain evidence="2 3">NKC21-4</strain>
    </source>
</reference>
<keyword evidence="3" id="KW-1185">Reference proteome</keyword>
<dbReference type="EMBL" id="CP054706">
    <property type="protein sequence ID" value="QQK81249.1"/>
    <property type="molecule type" value="Genomic_DNA"/>
</dbReference>
<keyword evidence="1" id="KW-1133">Transmembrane helix</keyword>
<dbReference type="RefSeq" id="WP_200085680.1">
    <property type="nucleotide sequence ID" value="NZ_CP054706.1"/>
</dbReference>
<protein>
    <submittedName>
        <fullName evidence="2">Uncharacterized protein</fullName>
    </submittedName>
</protein>
<gene>
    <name evidence="2" type="ORF">HUG20_15945</name>
</gene>
<accession>A0A7T6ZD12</accession>
<evidence type="ECO:0000313" key="2">
    <source>
        <dbReference type="EMBL" id="QQK81249.1"/>
    </source>
</evidence>
<dbReference type="AlphaFoldDB" id="A0A7T6ZD12"/>
<dbReference type="KEGG" id="scib:HUG20_15945"/>
<evidence type="ECO:0000313" key="3">
    <source>
        <dbReference type="Proteomes" id="UP000595349"/>
    </source>
</evidence>
<name>A0A7T6ZD12_9BACI</name>
<keyword evidence="1" id="KW-0812">Transmembrane</keyword>
<dbReference type="Proteomes" id="UP000595349">
    <property type="component" value="Chromosome"/>
</dbReference>
<keyword evidence="1" id="KW-0472">Membrane</keyword>
<organism evidence="2 3">
    <name type="scientific">Salicibibacter cibi</name>
    <dbReference type="NCBI Taxonomy" id="2743001"/>
    <lineage>
        <taxon>Bacteria</taxon>
        <taxon>Bacillati</taxon>
        <taxon>Bacillota</taxon>
        <taxon>Bacilli</taxon>
        <taxon>Bacillales</taxon>
        <taxon>Bacillaceae</taxon>
        <taxon>Salicibibacter</taxon>
    </lineage>
</organism>
<sequence length="45" mass="4886">MNTGTFYVLSLMISFGALVAFIMSKKNNKNNPSYALAGVKGLFLL</sequence>
<proteinExistence type="predicted"/>